<evidence type="ECO:0000313" key="2">
    <source>
        <dbReference type="Proteomes" id="UP000183046"/>
    </source>
</evidence>
<dbReference type="AlphaFoldDB" id="A0A1G5PF66"/>
<organism evidence="1 2">
    <name type="scientific">Pseudomonas oryzihabitans</name>
    <dbReference type="NCBI Taxonomy" id="47885"/>
    <lineage>
        <taxon>Bacteria</taxon>
        <taxon>Pseudomonadati</taxon>
        <taxon>Pseudomonadota</taxon>
        <taxon>Gammaproteobacteria</taxon>
        <taxon>Pseudomonadales</taxon>
        <taxon>Pseudomonadaceae</taxon>
        <taxon>Pseudomonas</taxon>
    </lineage>
</organism>
<dbReference type="RefSeq" id="WP_231893024.1">
    <property type="nucleotide sequence ID" value="NZ_FMWB01000015.1"/>
</dbReference>
<reference evidence="2" key="1">
    <citation type="submission" date="2016-10" db="EMBL/GenBank/DDBJ databases">
        <authorList>
            <person name="de Groot N.N."/>
        </authorList>
    </citation>
    <scope>NUCLEOTIDE SEQUENCE [LARGE SCALE GENOMIC DNA]</scope>
    <source>
        <strain evidence="2">DSM 15758</strain>
    </source>
</reference>
<name>A0A1G5PF66_9PSED</name>
<protein>
    <submittedName>
        <fullName evidence="1">Uncharacterized protein</fullName>
    </submittedName>
</protein>
<dbReference type="EMBL" id="FMWB01000015">
    <property type="protein sequence ID" value="SCZ47660.1"/>
    <property type="molecule type" value="Genomic_DNA"/>
</dbReference>
<dbReference type="Proteomes" id="UP000183046">
    <property type="component" value="Unassembled WGS sequence"/>
</dbReference>
<comment type="caution">
    <text evidence="1">The sequence shown here is derived from an EMBL/GenBank/DDBJ whole genome shotgun (WGS) entry which is preliminary data.</text>
</comment>
<gene>
    <name evidence="1" type="ORF">SAMN05216279_11557</name>
</gene>
<accession>A0A1G5PF66</accession>
<sequence length="107" mass="12365">MKRPPEMDHPVIVDRVDLDMWADLYFQAYCGQPNAVALSDFLKQPYAYLHEAGLLQVDQQEPEYPVLLPVRTGIARQIQDEWAAEQETKLARSSARRHLTLIRGSMR</sequence>
<proteinExistence type="predicted"/>
<evidence type="ECO:0000313" key="1">
    <source>
        <dbReference type="EMBL" id="SCZ47660.1"/>
    </source>
</evidence>